<keyword evidence="3" id="KW-1185">Reference proteome</keyword>
<protein>
    <submittedName>
        <fullName evidence="2">Uncharacterized protein</fullName>
    </submittedName>
</protein>
<evidence type="ECO:0000313" key="3">
    <source>
        <dbReference type="Proteomes" id="UP001058974"/>
    </source>
</evidence>
<feature type="region of interest" description="Disordered" evidence="1">
    <location>
        <begin position="200"/>
        <end position="221"/>
    </location>
</feature>
<dbReference type="EMBL" id="JAMSHJ010000006">
    <property type="protein sequence ID" value="KAI5396811.1"/>
    <property type="molecule type" value="Genomic_DNA"/>
</dbReference>
<dbReference type="Proteomes" id="UP001058974">
    <property type="component" value="Chromosome 6"/>
</dbReference>
<feature type="region of interest" description="Disordered" evidence="1">
    <location>
        <begin position="157"/>
        <end position="180"/>
    </location>
</feature>
<name>A0A9D4W9Y2_PEA</name>
<feature type="compositionally biased region" description="Acidic residues" evidence="1">
    <location>
        <begin position="1"/>
        <end position="19"/>
    </location>
</feature>
<dbReference type="Gramene" id="Psat06G0287300-T1">
    <property type="protein sequence ID" value="KAI5396811.1"/>
    <property type="gene ID" value="KIW84_062873"/>
</dbReference>
<dbReference type="AlphaFoldDB" id="A0A9D4W9Y2"/>
<accession>A0A9D4W9Y2</accession>
<comment type="caution">
    <text evidence="2">The sequence shown here is derived from an EMBL/GenBank/DDBJ whole genome shotgun (WGS) entry which is preliminary data.</text>
</comment>
<sequence>MSSEYDEEDEEDEEDDIDELNLGANVGVNWTTFLPNATIEQPSKLDDISDNDSCDSYVLHTPPDSDVEVDMERFLNFKETTKLEVGVMFKDKLQIKDVIKEYAMENKKNLVFKKNDKKRMCTIMATYSHIIIPTNDPQLWPTNVTHPINHPVMWRSIGRSKKNRNKVNDEPRTRNTRPRTLQTIKCKKCGSFDHNKRTCKGKRVAKRLIPKGGNKKAGKKG</sequence>
<feature type="region of interest" description="Disordered" evidence="1">
    <location>
        <begin position="1"/>
        <end position="21"/>
    </location>
</feature>
<organism evidence="2 3">
    <name type="scientific">Pisum sativum</name>
    <name type="common">Garden pea</name>
    <name type="synonym">Lathyrus oleraceus</name>
    <dbReference type="NCBI Taxonomy" id="3888"/>
    <lineage>
        <taxon>Eukaryota</taxon>
        <taxon>Viridiplantae</taxon>
        <taxon>Streptophyta</taxon>
        <taxon>Embryophyta</taxon>
        <taxon>Tracheophyta</taxon>
        <taxon>Spermatophyta</taxon>
        <taxon>Magnoliopsida</taxon>
        <taxon>eudicotyledons</taxon>
        <taxon>Gunneridae</taxon>
        <taxon>Pentapetalae</taxon>
        <taxon>rosids</taxon>
        <taxon>fabids</taxon>
        <taxon>Fabales</taxon>
        <taxon>Fabaceae</taxon>
        <taxon>Papilionoideae</taxon>
        <taxon>50 kb inversion clade</taxon>
        <taxon>NPAAA clade</taxon>
        <taxon>Hologalegina</taxon>
        <taxon>IRL clade</taxon>
        <taxon>Fabeae</taxon>
        <taxon>Lathyrus</taxon>
    </lineage>
</organism>
<evidence type="ECO:0000256" key="1">
    <source>
        <dbReference type="SAM" id="MobiDB-lite"/>
    </source>
</evidence>
<evidence type="ECO:0000313" key="2">
    <source>
        <dbReference type="EMBL" id="KAI5396811.1"/>
    </source>
</evidence>
<proteinExistence type="predicted"/>
<gene>
    <name evidence="2" type="ORF">KIW84_062873</name>
</gene>
<reference evidence="2 3" key="1">
    <citation type="journal article" date="2022" name="Nat. Genet.">
        <title>Improved pea reference genome and pan-genome highlight genomic features and evolutionary characteristics.</title>
        <authorList>
            <person name="Yang T."/>
            <person name="Liu R."/>
            <person name="Luo Y."/>
            <person name="Hu S."/>
            <person name="Wang D."/>
            <person name="Wang C."/>
            <person name="Pandey M.K."/>
            <person name="Ge S."/>
            <person name="Xu Q."/>
            <person name="Li N."/>
            <person name="Li G."/>
            <person name="Huang Y."/>
            <person name="Saxena R.K."/>
            <person name="Ji Y."/>
            <person name="Li M."/>
            <person name="Yan X."/>
            <person name="He Y."/>
            <person name="Liu Y."/>
            <person name="Wang X."/>
            <person name="Xiang C."/>
            <person name="Varshney R.K."/>
            <person name="Ding H."/>
            <person name="Gao S."/>
            <person name="Zong X."/>
        </authorList>
    </citation>
    <scope>NUCLEOTIDE SEQUENCE [LARGE SCALE GENOMIC DNA]</scope>
    <source>
        <strain evidence="2 3">cv. Zhongwan 6</strain>
    </source>
</reference>